<keyword evidence="1" id="KW-0805">Transcription regulation</keyword>
<dbReference type="GO" id="GO:0003677">
    <property type="term" value="F:DNA binding"/>
    <property type="evidence" value="ECO:0007669"/>
    <property type="project" value="UniProtKB-KW"/>
</dbReference>
<dbReference type="CDD" id="cd06170">
    <property type="entry name" value="LuxR_C_like"/>
    <property type="match status" value="1"/>
</dbReference>
<dbReference type="Pfam" id="PF13401">
    <property type="entry name" value="AAA_22"/>
    <property type="match status" value="1"/>
</dbReference>
<dbReference type="InterPro" id="IPR027417">
    <property type="entry name" value="P-loop_NTPase"/>
</dbReference>
<dbReference type="PROSITE" id="PS50043">
    <property type="entry name" value="HTH_LUXR_2"/>
    <property type="match status" value="1"/>
</dbReference>
<dbReference type="SMART" id="SM00382">
    <property type="entry name" value="AAA"/>
    <property type="match status" value="1"/>
</dbReference>
<dbReference type="SMART" id="SM00421">
    <property type="entry name" value="HTH_LUXR"/>
    <property type="match status" value="1"/>
</dbReference>
<evidence type="ECO:0000313" key="5">
    <source>
        <dbReference type="EMBL" id="AHH95783.1"/>
    </source>
</evidence>
<keyword evidence="2" id="KW-0238">DNA-binding</keyword>
<dbReference type="Proteomes" id="UP000019225">
    <property type="component" value="Chromosome"/>
</dbReference>
<keyword evidence="3" id="KW-0804">Transcription</keyword>
<dbReference type="KEGG" id="kal:KALB_2415"/>
<dbReference type="AlphaFoldDB" id="W5W3J8"/>
<dbReference type="SUPFAM" id="SSF52540">
    <property type="entry name" value="P-loop containing nucleoside triphosphate hydrolases"/>
    <property type="match status" value="1"/>
</dbReference>
<dbReference type="InterPro" id="IPR003593">
    <property type="entry name" value="AAA+_ATPase"/>
</dbReference>
<sequence>MAASPDWSTAVPVPKVRVPPLPRGLVGADRLRSTLPGLRSATAPPVTLVCGPAGCGKTTLVTWCATQSGELPVAWADLEPEDNDPTTLRTTLRSALARIAPGIDRTTPSTGGGSTRFAGELAEVFEHLQSGCVLVLDNLHELRAPEALRCLDALVRRLPPQLRLVLVSRREPELGLSRLRLAGAVREVCAKDLVLGRTEIRALLAEHGVTPSPHVLDAVTAKTEGWPTGVRLAARALTGSADPAGVLAHLAADRVLGDYLTGEVLRDLPEDLVRFLSLTSVCDRFCAELAQALTGRADAAAVIGLLERRDLLLTPCGADGQWVRCPELLRLHLRTALRRSEPVRARGLHRLATGWLVRHGDMPAALRHVAAGQDEELAARLIEARGPTLLACGEARGLRLLGDRLPQGLVARPRVALVLALADLAEGDAPGADARLAAAPQHLVDRDEGACVLRAVAEIRRARFGGTPTTALATLLETRPERLRDPDLVLVARTGVGLAQLNLGHERAAEHTLTGVLHAASAAGRDQIALECLTRLALASPGRGDYARMRERAVAALRFAAERGLTDSHSSACARVAAAWAAHQTLDPMVGHHLSPVMAQLLAGPVEPAVELAARALALVLAVEQGRQPLRALAALHARFACLTRDVPVPPALIAAGSTIAVGAALSLGETARAVAAVQQARVRLGDNGDVRVLRAMVHKQRGRARDVRAVLRAVTCGEVPVHVVESAVRAHLMFAVLEEENGVRGGARRSLEAALELAGRSHALRPFVDTGAATRQLLAANLGRLGSLDPLAEDLLARIPAHPASGLPEGLTPRERALLEELPSMRTTGEIARDLFVSVNTVKTHLRSVYRKLGVSSRRAAVVAARSRGLL</sequence>
<dbReference type="GO" id="GO:0016887">
    <property type="term" value="F:ATP hydrolysis activity"/>
    <property type="evidence" value="ECO:0007669"/>
    <property type="project" value="InterPro"/>
</dbReference>
<dbReference type="InterPro" id="IPR036388">
    <property type="entry name" value="WH-like_DNA-bd_sf"/>
</dbReference>
<dbReference type="SUPFAM" id="SSF46894">
    <property type="entry name" value="C-terminal effector domain of the bipartite response regulators"/>
    <property type="match status" value="1"/>
</dbReference>
<dbReference type="Gene3D" id="1.10.10.10">
    <property type="entry name" value="Winged helix-like DNA-binding domain superfamily/Winged helix DNA-binding domain"/>
    <property type="match status" value="1"/>
</dbReference>
<dbReference type="GO" id="GO:0006355">
    <property type="term" value="P:regulation of DNA-templated transcription"/>
    <property type="evidence" value="ECO:0007669"/>
    <property type="project" value="InterPro"/>
</dbReference>
<feature type="domain" description="HTH luxR-type" evidence="4">
    <location>
        <begin position="805"/>
        <end position="870"/>
    </location>
</feature>
<keyword evidence="6" id="KW-1185">Reference proteome</keyword>
<organism evidence="5 6">
    <name type="scientific">Kutzneria albida DSM 43870</name>
    <dbReference type="NCBI Taxonomy" id="1449976"/>
    <lineage>
        <taxon>Bacteria</taxon>
        <taxon>Bacillati</taxon>
        <taxon>Actinomycetota</taxon>
        <taxon>Actinomycetes</taxon>
        <taxon>Pseudonocardiales</taxon>
        <taxon>Pseudonocardiaceae</taxon>
        <taxon>Kutzneria</taxon>
    </lineage>
</organism>
<dbReference type="InterPro" id="IPR016032">
    <property type="entry name" value="Sig_transdc_resp-reg_C-effctor"/>
</dbReference>
<dbReference type="InterPro" id="IPR059106">
    <property type="entry name" value="WHD_MalT"/>
</dbReference>
<dbReference type="PANTHER" id="PTHR44688">
    <property type="entry name" value="DNA-BINDING TRANSCRIPTIONAL ACTIVATOR DEVR_DOSR"/>
    <property type="match status" value="1"/>
</dbReference>
<accession>W5W3J8</accession>
<evidence type="ECO:0000256" key="2">
    <source>
        <dbReference type="ARBA" id="ARBA00023125"/>
    </source>
</evidence>
<reference evidence="5 6" key="1">
    <citation type="journal article" date="2014" name="BMC Genomics">
        <title>Complete genome sequence of producer of the glycopeptide antibiotic Aculeximycin Kutzneria albida DSM 43870T, a representative of minor genus of Pseudonocardiaceae.</title>
        <authorList>
            <person name="Rebets Y."/>
            <person name="Tokovenko B."/>
            <person name="Lushchyk I."/>
            <person name="Ruckert C."/>
            <person name="Zaburannyi N."/>
            <person name="Bechthold A."/>
            <person name="Kalinowski J."/>
            <person name="Luzhetskyy A."/>
        </authorList>
    </citation>
    <scope>NUCLEOTIDE SEQUENCE [LARGE SCALE GENOMIC DNA]</scope>
    <source>
        <strain evidence="5">DSM 43870</strain>
    </source>
</reference>
<dbReference type="STRING" id="1449976.KALB_2415"/>
<dbReference type="HOGENOM" id="CLU_006325_1_0_11"/>
<proteinExistence type="predicted"/>
<dbReference type="Pfam" id="PF00196">
    <property type="entry name" value="GerE"/>
    <property type="match status" value="1"/>
</dbReference>
<protein>
    <recommendedName>
        <fullName evidence="4">HTH luxR-type domain-containing protein</fullName>
    </recommendedName>
</protein>
<evidence type="ECO:0000259" key="4">
    <source>
        <dbReference type="PROSITE" id="PS50043"/>
    </source>
</evidence>
<dbReference type="EMBL" id="CP007155">
    <property type="protein sequence ID" value="AHH95783.1"/>
    <property type="molecule type" value="Genomic_DNA"/>
</dbReference>
<name>W5W3J8_9PSEU</name>
<dbReference type="Pfam" id="PF25873">
    <property type="entry name" value="WHD_MalT"/>
    <property type="match status" value="1"/>
</dbReference>
<evidence type="ECO:0000256" key="1">
    <source>
        <dbReference type="ARBA" id="ARBA00023015"/>
    </source>
</evidence>
<dbReference type="PANTHER" id="PTHR44688:SF16">
    <property type="entry name" value="DNA-BINDING TRANSCRIPTIONAL ACTIVATOR DEVR_DOSR"/>
    <property type="match status" value="1"/>
</dbReference>
<evidence type="ECO:0000313" key="6">
    <source>
        <dbReference type="Proteomes" id="UP000019225"/>
    </source>
</evidence>
<dbReference type="eggNOG" id="COG2909">
    <property type="taxonomic scope" value="Bacteria"/>
</dbReference>
<dbReference type="InterPro" id="IPR000792">
    <property type="entry name" value="Tscrpt_reg_LuxR_C"/>
</dbReference>
<dbReference type="InterPro" id="IPR049945">
    <property type="entry name" value="AAA_22"/>
</dbReference>
<evidence type="ECO:0000256" key="3">
    <source>
        <dbReference type="ARBA" id="ARBA00023163"/>
    </source>
</evidence>
<gene>
    <name evidence="5" type="ORF">KALB_2415</name>
</gene>
<dbReference type="Gene3D" id="3.40.50.300">
    <property type="entry name" value="P-loop containing nucleotide triphosphate hydrolases"/>
    <property type="match status" value="1"/>
</dbReference>